<dbReference type="Proteomes" id="UP000242450">
    <property type="component" value="Chromosome 29"/>
</dbReference>
<dbReference type="PRINTS" id="PR00109">
    <property type="entry name" value="TYRKINASE"/>
</dbReference>
<evidence type="ECO:0000256" key="8">
    <source>
        <dbReference type="ARBA" id="ARBA00022840"/>
    </source>
</evidence>
<keyword evidence="8 13" id="KW-0067">ATP-binding</keyword>
<dbReference type="PROSITE" id="PS50057">
    <property type="entry name" value="FERM_3"/>
    <property type="match status" value="1"/>
</dbReference>
<sequence length="779" mass="90255">FYFPYWYCNGSNRTYRHGISRGAEAPLLDDFVMSYLFAQWRHDFLHGWIKVPVTHETQEECLGMAVLDMMRIAKEKNQTPLDIYSSISYKTFLPKCVRAKIQEYHILTRKRIRYRFRRFIEQFSHCKATARNLKLKYLINLETLQSAFYTEQFEVKEPGRGPSGEEIFATIIITGNGGIQWSRGKHKESETLTEQDLQLYCDFPDIIDISIKQANQEGSNESRIVTIHKQDGKSLNESLGQGTFTKIFKGIRREIGDYGQLHETEVLLKVLDKAHRNYSESFFEAASMMSQLSHKHLILNYGVCVCGEENILVQEFVKFGSLDTYLKKNKNSINILWKLEVAKQLAWAMHFLEEKTLIHGNVCAKNILLIREEDRKTGNPPFIKLSDPGISITVLPKDILQERIPWVPPECIENPKNLNLATDKWSFGTTLWEICSGGDKPLSALDSQRKLQFYEDRHQLPAPKWTELANLINNCMDYEPDFRPSFRAIIRDLNSLFTPDYELLTENDMLPNMRIGALGFSGAFEDRDPTQFEERHLKFLQQLGKGNFGSVEMCRYDPLQDNTGEVVAVKKLQHSTEEHLRDFEREIEILKSLQHDNIVKYKGVCYSAGGMEYLGTKRYIHRDLATRNILVENENRVKIGDFGLTKVLPQDKEYYKVKEPGESPIFWYAPESLTESKFSVASDVWSFGVVLYELFTYIEKSKSPPAEFMRMIGNDKQGQMIVFHLIELLKNNGRLPRPDGCPDEIYVIMTECWNNNVSQRPSFRDLAVRVDQIRDNMTG</sequence>
<feature type="domain" description="FERM" evidence="15">
    <location>
        <begin position="1"/>
        <end position="282"/>
    </location>
</feature>
<evidence type="ECO:0000256" key="6">
    <source>
        <dbReference type="ARBA" id="ARBA00022741"/>
    </source>
</evidence>
<name>A0A212C5E0_CEREH</name>
<evidence type="ECO:0000313" key="17">
    <source>
        <dbReference type="Proteomes" id="UP000242450"/>
    </source>
</evidence>
<dbReference type="Pfam" id="PF07714">
    <property type="entry name" value="PK_Tyr_Ser-Thr"/>
    <property type="match status" value="3"/>
</dbReference>
<dbReference type="GO" id="GO:0005524">
    <property type="term" value="F:ATP binding"/>
    <property type="evidence" value="ECO:0007669"/>
    <property type="project" value="UniProtKB-UniRule"/>
</dbReference>
<organism evidence="16 17">
    <name type="scientific">Cervus elaphus hippelaphus</name>
    <name type="common">European red deer</name>
    <dbReference type="NCBI Taxonomy" id="46360"/>
    <lineage>
        <taxon>Eukaryota</taxon>
        <taxon>Metazoa</taxon>
        <taxon>Chordata</taxon>
        <taxon>Craniata</taxon>
        <taxon>Vertebrata</taxon>
        <taxon>Euteleostomi</taxon>
        <taxon>Mammalia</taxon>
        <taxon>Eutheria</taxon>
        <taxon>Laurasiatheria</taxon>
        <taxon>Artiodactyla</taxon>
        <taxon>Ruminantia</taxon>
        <taxon>Pecora</taxon>
        <taxon>Cervidae</taxon>
        <taxon>Cervinae</taxon>
        <taxon>Cervus</taxon>
    </lineage>
</organism>
<keyword evidence="3" id="KW-0597">Phosphoprotein</keyword>
<evidence type="ECO:0000256" key="1">
    <source>
        <dbReference type="ARBA" id="ARBA00004184"/>
    </source>
</evidence>
<dbReference type="InterPro" id="IPR008266">
    <property type="entry name" value="Tyr_kinase_AS"/>
</dbReference>
<feature type="binding site" evidence="13">
    <location>
        <position position="571"/>
    </location>
    <ligand>
        <name>ATP</name>
        <dbReference type="ChEBI" id="CHEBI:30616"/>
    </ligand>
</feature>
<dbReference type="FunFam" id="3.30.200.20:FF:000135">
    <property type="entry name" value="Tyrosine-protein kinase"/>
    <property type="match status" value="1"/>
</dbReference>
<dbReference type="CDD" id="cd14473">
    <property type="entry name" value="FERM_B-lobe"/>
    <property type="match status" value="1"/>
</dbReference>
<dbReference type="InterPro" id="IPR001245">
    <property type="entry name" value="Ser-Thr/Tyr_kinase_cat_dom"/>
</dbReference>
<keyword evidence="5" id="KW-0677">Repeat</keyword>
<evidence type="ECO:0000256" key="3">
    <source>
        <dbReference type="ARBA" id="ARBA00022553"/>
    </source>
</evidence>
<dbReference type="PROSITE" id="PS50011">
    <property type="entry name" value="PROTEIN_KINASE_DOM"/>
    <property type="match status" value="2"/>
</dbReference>
<keyword evidence="7" id="KW-0418">Kinase</keyword>
<dbReference type="InterPro" id="IPR000299">
    <property type="entry name" value="FERM_domain"/>
</dbReference>
<keyword evidence="9" id="KW-0727">SH2 domain</keyword>
<dbReference type="InterPro" id="IPR020635">
    <property type="entry name" value="Tyr_kinase_cat_dom"/>
</dbReference>
<evidence type="ECO:0000256" key="12">
    <source>
        <dbReference type="ARBA" id="ARBA00051245"/>
    </source>
</evidence>
<dbReference type="EC" id="2.7.10.2" evidence="2"/>
<dbReference type="GO" id="GO:0007259">
    <property type="term" value="P:cell surface receptor signaling pathway via JAK-STAT"/>
    <property type="evidence" value="ECO:0007669"/>
    <property type="project" value="TreeGrafter"/>
</dbReference>
<evidence type="ECO:0000256" key="10">
    <source>
        <dbReference type="ARBA" id="ARBA00023136"/>
    </source>
</evidence>
<dbReference type="PANTHER" id="PTHR45807">
    <property type="entry name" value="TYROSINE-PROTEIN KINASE HOPSCOTCH"/>
    <property type="match status" value="1"/>
</dbReference>
<dbReference type="SMART" id="SM00219">
    <property type="entry name" value="TyrKc"/>
    <property type="match status" value="2"/>
</dbReference>
<dbReference type="GO" id="GO:0005131">
    <property type="term" value="F:growth hormone receptor binding"/>
    <property type="evidence" value="ECO:0007669"/>
    <property type="project" value="TreeGrafter"/>
</dbReference>
<evidence type="ECO:0000256" key="2">
    <source>
        <dbReference type="ARBA" id="ARBA00011903"/>
    </source>
</evidence>
<dbReference type="GO" id="GO:0050865">
    <property type="term" value="P:regulation of cell activation"/>
    <property type="evidence" value="ECO:0007669"/>
    <property type="project" value="UniProtKB-ARBA"/>
</dbReference>
<dbReference type="InterPro" id="IPR041046">
    <property type="entry name" value="FERM_F2"/>
</dbReference>
<dbReference type="InterPro" id="IPR011009">
    <property type="entry name" value="Kinase-like_dom_sf"/>
</dbReference>
<evidence type="ECO:0000256" key="7">
    <source>
        <dbReference type="ARBA" id="ARBA00022777"/>
    </source>
</evidence>
<gene>
    <name evidence="16" type="ORF">Celaphus_00018323</name>
</gene>
<dbReference type="Gene3D" id="3.30.200.20">
    <property type="entry name" value="Phosphorylase Kinase, domain 1"/>
    <property type="match status" value="2"/>
</dbReference>
<dbReference type="GO" id="GO:0012505">
    <property type="term" value="C:endomembrane system"/>
    <property type="evidence" value="ECO:0007669"/>
    <property type="project" value="UniProtKB-SubCell"/>
</dbReference>
<evidence type="ECO:0000259" key="14">
    <source>
        <dbReference type="PROSITE" id="PS50011"/>
    </source>
</evidence>
<dbReference type="InterPro" id="IPR017441">
    <property type="entry name" value="Protein_kinase_ATP_BS"/>
</dbReference>
<dbReference type="GO" id="GO:0060397">
    <property type="term" value="P:growth hormone receptor signaling pathway via JAK-STAT"/>
    <property type="evidence" value="ECO:0007669"/>
    <property type="project" value="TreeGrafter"/>
</dbReference>
<evidence type="ECO:0000256" key="11">
    <source>
        <dbReference type="ARBA" id="ARBA00023137"/>
    </source>
</evidence>
<dbReference type="GO" id="GO:0005829">
    <property type="term" value="C:cytosol"/>
    <property type="evidence" value="ECO:0007669"/>
    <property type="project" value="TreeGrafter"/>
</dbReference>
<feature type="non-terminal residue" evidence="16">
    <location>
        <position position="1"/>
    </location>
</feature>
<dbReference type="PROSITE" id="PS00109">
    <property type="entry name" value="PROTEIN_KINASE_TYR"/>
    <property type="match status" value="1"/>
</dbReference>
<keyword evidence="4" id="KW-0808">Transferase</keyword>
<dbReference type="Pfam" id="PF18377">
    <property type="entry name" value="FERM_F2"/>
    <property type="match status" value="1"/>
</dbReference>
<evidence type="ECO:0000256" key="5">
    <source>
        <dbReference type="ARBA" id="ARBA00022737"/>
    </source>
</evidence>
<dbReference type="SMART" id="SM00295">
    <property type="entry name" value="B41"/>
    <property type="match status" value="1"/>
</dbReference>
<comment type="subcellular location">
    <subcellularLocation>
        <location evidence="1">Endomembrane system</location>
        <topology evidence="1">Peripheral membrane protein</topology>
    </subcellularLocation>
</comment>
<comment type="catalytic activity">
    <reaction evidence="12">
        <text>L-tyrosyl-[protein] + ATP = O-phospho-L-tyrosyl-[protein] + ADP + H(+)</text>
        <dbReference type="Rhea" id="RHEA:10596"/>
        <dbReference type="Rhea" id="RHEA-COMP:10136"/>
        <dbReference type="Rhea" id="RHEA-COMP:20101"/>
        <dbReference type="ChEBI" id="CHEBI:15378"/>
        <dbReference type="ChEBI" id="CHEBI:30616"/>
        <dbReference type="ChEBI" id="CHEBI:46858"/>
        <dbReference type="ChEBI" id="CHEBI:61978"/>
        <dbReference type="ChEBI" id="CHEBI:456216"/>
        <dbReference type="EC" id="2.7.10.2"/>
    </reaction>
</comment>
<dbReference type="GO" id="GO:0019221">
    <property type="term" value="P:cytokine-mediated signaling pathway"/>
    <property type="evidence" value="ECO:0007669"/>
    <property type="project" value="TreeGrafter"/>
</dbReference>
<dbReference type="InterPro" id="IPR051286">
    <property type="entry name" value="JAK"/>
</dbReference>
<dbReference type="EMBL" id="MKHE01000029">
    <property type="protein sequence ID" value="OWK01198.1"/>
    <property type="molecule type" value="Genomic_DNA"/>
</dbReference>
<dbReference type="AlphaFoldDB" id="A0A212C5E0"/>
<keyword evidence="17" id="KW-1185">Reference proteome</keyword>
<dbReference type="OrthoDB" id="1915767at2759"/>
<evidence type="ECO:0000256" key="9">
    <source>
        <dbReference type="ARBA" id="ARBA00022999"/>
    </source>
</evidence>
<dbReference type="GO" id="GO:0004715">
    <property type="term" value="F:non-membrane spanning protein tyrosine kinase activity"/>
    <property type="evidence" value="ECO:0007669"/>
    <property type="project" value="UniProtKB-EC"/>
</dbReference>
<dbReference type="InterPro" id="IPR000719">
    <property type="entry name" value="Prot_kinase_dom"/>
</dbReference>
<evidence type="ECO:0000313" key="16">
    <source>
        <dbReference type="EMBL" id="OWK01198.1"/>
    </source>
</evidence>
<dbReference type="FunFam" id="1.10.510.10:FF:000110">
    <property type="entry name" value="Tyrosine-protein kinase"/>
    <property type="match status" value="1"/>
</dbReference>
<keyword evidence="11" id="KW-0829">Tyrosine-protein kinase</keyword>
<evidence type="ECO:0000259" key="15">
    <source>
        <dbReference type="PROSITE" id="PS50057"/>
    </source>
</evidence>
<dbReference type="GO" id="GO:0022407">
    <property type="term" value="P:regulation of cell-cell adhesion"/>
    <property type="evidence" value="ECO:0007669"/>
    <property type="project" value="UniProtKB-ARBA"/>
</dbReference>
<dbReference type="CDD" id="cd05078">
    <property type="entry name" value="PTK_Jak2_rpt1"/>
    <property type="match status" value="1"/>
</dbReference>
<dbReference type="GO" id="GO:0035556">
    <property type="term" value="P:intracellular signal transduction"/>
    <property type="evidence" value="ECO:0007669"/>
    <property type="project" value="TreeGrafter"/>
</dbReference>
<dbReference type="FunFam" id="3.30.200.20:FF:000084">
    <property type="entry name" value="Tyrosine-protein kinase"/>
    <property type="match status" value="1"/>
</dbReference>
<dbReference type="GO" id="GO:0030218">
    <property type="term" value="P:erythrocyte differentiation"/>
    <property type="evidence" value="ECO:0007669"/>
    <property type="project" value="TreeGrafter"/>
</dbReference>
<dbReference type="FunFam" id="1.10.510.10:FF:000114">
    <property type="entry name" value="Tyrosine-protein kinase JAK2"/>
    <property type="match status" value="1"/>
</dbReference>
<dbReference type="InterPro" id="IPR035588">
    <property type="entry name" value="PTK_Jak2_rpt1"/>
</dbReference>
<dbReference type="SUPFAM" id="SSF47031">
    <property type="entry name" value="Second domain of FERM"/>
    <property type="match status" value="1"/>
</dbReference>
<comment type="caution">
    <text evidence="16">The sequence shown here is derived from an EMBL/GenBank/DDBJ whole genome shotgun (WGS) entry which is preliminary data.</text>
</comment>
<dbReference type="InterPro" id="IPR035963">
    <property type="entry name" value="FERM_2"/>
</dbReference>
<dbReference type="SUPFAM" id="SSF56112">
    <property type="entry name" value="Protein kinase-like (PK-like)"/>
    <property type="match status" value="2"/>
</dbReference>
<reference evidence="16 17" key="1">
    <citation type="journal article" date="2018" name="Mol. Genet. Genomics">
        <title>The red deer Cervus elaphus genome CerEla1.0: sequencing, annotating, genes, and chromosomes.</title>
        <authorList>
            <person name="Bana N.A."/>
            <person name="Nyiri A."/>
            <person name="Nagy J."/>
            <person name="Frank K."/>
            <person name="Nagy T."/>
            <person name="Steger V."/>
            <person name="Schiller M."/>
            <person name="Lakatos P."/>
            <person name="Sugar L."/>
            <person name="Horn P."/>
            <person name="Barta E."/>
            <person name="Orosz L."/>
        </authorList>
    </citation>
    <scope>NUCLEOTIDE SEQUENCE [LARGE SCALE GENOMIC DNA]</scope>
    <source>
        <strain evidence="16">Hungarian</strain>
    </source>
</reference>
<evidence type="ECO:0000256" key="4">
    <source>
        <dbReference type="ARBA" id="ARBA00022679"/>
    </source>
</evidence>
<dbReference type="InterPro" id="IPR019749">
    <property type="entry name" value="Band_41_domain"/>
</dbReference>
<keyword evidence="10" id="KW-0472">Membrane</keyword>
<accession>A0A212C5E0</accession>
<evidence type="ECO:0000256" key="13">
    <source>
        <dbReference type="PROSITE-ProRule" id="PRU10141"/>
    </source>
</evidence>
<dbReference type="InterPro" id="IPR019748">
    <property type="entry name" value="FERM_central"/>
</dbReference>
<protein>
    <recommendedName>
        <fullName evidence="2">non-specific protein-tyrosine kinase</fullName>
        <ecNumber evidence="2">2.7.10.2</ecNumber>
    </recommendedName>
</protein>
<dbReference type="Gene3D" id="1.10.510.10">
    <property type="entry name" value="Transferase(Phosphotransferase) domain 1"/>
    <property type="match status" value="2"/>
</dbReference>
<feature type="domain" description="Protein kinase" evidence="14">
    <location>
        <begin position="537"/>
        <end position="773"/>
    </location>
</feature>
<keyword evidence="6 13" id="KW-0547">Nucleotide-binding</keyword>
<feature type="domain" description="Protein kinase" evidence="14">
    <location>
        <begin position="233"/>
        <end position="497"/>
    </location>
</feature>
<dbReference type="GO" id="GO:0042981">
    <property type="term" value="P:regulation of apoptotic process"/>
    <property type="evidence" value="ECO:0007669"/>
    <property type="project" value="TreeGrafter"/>
</dbReference>
<dbReference type="PANTHER" id="PTHR45807:SF1">
    <property type="entry name" value="TYROSINE-PROTEIN KINASE JAK2"/>
    <property type="match status" value="1"/>
</dbReference>
<dbReference type="PROSITE" id="PS00107">
    <property type="entry name" value="PROTEIN_KINASE_ATP"/>
    <property type="match status" value="1"/>
</dbReference>
<proteinExistence type="predicted"/>